<dbReference type="PANTHER" id="PTHR45842">
    <property type="entry name" value="SYNAPTIC ADHESION-LIKE MOLECULE SALM"/>
    <property type="match status" value="1"/>
</dbReference>
<evidence type="ECO:0000256" key="13">
    <source>
        <dbReference type="ARBA" id="ARBA00023273"/>
    </source>
</evidence>
<dbReference type="Proteomes" id="UP000527355">
    <property type="component" value="Unassembled WGS sequence"/>
</dbReference>
<keyword evidence="11" id="KW-1015">Disulfide bond</keyword>
<dbReference type="EMBL" id="JABWUV010000024">
    <property type="protein sequence ID" value="KAF6277404.1"/>
    <property type="molecule type" value="Genomic_DNA"/>
</dbReference>
<feature type="signal peptide" evidence="19">
    <location>
        <begin position="1"/>
        <end position="19"/>
    </location>
</feature>
<dbReference type="GO" id="GO:0005789">
    <property type="term" value="C:endoplasmic reticulum membrane"/>
    <property type="evidence" value="ECO:0007669"/>
    <property type="project" value="UniProtKB-SubCell"/>
</dbReference>
<gene>
    <name evidence="22" type="ORF">mMyoMyo1_012439</name>
</gene>
<dbReference type="InterPro" id="IPR003598">
    <property type="entry name" value="Ig_sub2"/>
</dbReference>
<keyword evidence="5 18" id="KW-0812">Transmembrane</keyword>
<keyword evidence="7" id="KW-0677">Repeat</keyword>
<dbReference type="InterPro" id="IPR001611">
    <property type="entry name" value="Leu-rich_rpt"/>
</dbReference>
<dbReference type="SUPFAM" id="SSF48726">
    <property type="entry name" value="Immunoglobulin"/>
    <property type="match status" value="1"/>
</dbReference>
<dbReference type="SMART" id="SM00369">
    <property type="entry name" value="LRR_TYP"/>
    <property type="match status" value="4"/>
</dbReference>
<dbReference type="Gene3D" id="3.80.10.10">
    <property type="entry name" value="Ribonuclease Inhibitor"/>
    <property type="match status" value="1"/>
</dbReference>
<dbReference type="InterPro" id="IPR003599">
    <property type="entry name" value="Ig_sub"/>
</dbReference>
<dbReference type="VEuPathDB" id="HostDB:GeneID_118679311"/>
<evidence type="ECO:0000256" key="2">
    <source>
        <dbReference type="ARBA" id="ARBA00004389"/>
    </source>
</evidence>
<accession>A0A7J7RN98</accession>
<dbReference type="CDD" id="cd00063">
    <property type="entry name" value="FN3"/>
    <property type="match status" value="1"/>
</dbReference>
<comment type="subcellular location">
    <subcellularLocation>
        <location evidence="1">Cell projection</location>
        <location evidence="1">Dendrite</location>
    </subcellularLocation>
    <subcellularLocation>
        <location evidence="16">Endomembrane system</location>
        <topology evidence="16">Single-pass type I membrane protein</topology>
    </subcellularLocation>
    <subcellularLocation>
        <location evidence="2">Endoplasmic reticulum membrane</location>
        <topology evidence="2">Single-pass membrane protein</topology>
    </subcellularLocation>
</comment>
<evidence type="ECO:0000256" key="12">
    <source>
        <dbReference type="ARBA" id="ARBA00023180"/>
    </source>
</evidence>
<dbReference type="PROSITE" id="PS50835">
    <property type="entry name" value="IG_LIKE"/>
    <property type="match status" value="1"/>
</dbReference>
<dbReference type="FunFam" id="2.60.40.10:FF:000744">
    <property type="entry name" value="Leucine rich repeat, Ig-like and transmembrane domains 1"/>
    <property type="match status" value="1"/>
</dbReference>
<dbReference type="SMART" id="SM00408">
    <property type="entry name" value="IGc2"/>
    <property type="match status" value="1"/>
</dbReference>
<evidence type="ECO:0000256" key="5">
    <source>
        <dbReference type="ARBA" id="ARBA00022692"/>
    </source>
</evidence>
<keyword evidence="15" id="KW-0393">Immunoglobulin domain</keyword>
<keyword evidence="3" id="KW-0716">Sensory transduction</keyword>
<evidence type="ECO:0000256" key="7">
    <source>
        <dbReference type="ARBA" id="ARBA00022737"/>
    </source>
</evidence>
<comment type="caution">
    <text evidence="22">The sequence shown here is derived from an EMBL/GenBank/DDBJ whole genome shotgun (WGS) entry which is preliminary data.</text>
</comment>
<evidence type="ECO:0000256" key="11">
    <source>
        <dbReference type="ARBA" id="ARBA00023157"/>
    </source>
</evidence>
<dbReference type="SUPFAM" id="SSF49265">
    <property type="entry name" value="Fibronectin type III"/>
    <property type="match status" value="1"/>
</dbReference>
<keyword evidence="6 19" id="KW-0732">Signal</keyword>
<dbReference type="FunFam" id="3.80.10.10:FF:000058">
    <property type="entry name" value="immunoglobulin superfamily containing leucine-rich repeat protein 2"/>
    <property type="match status" value="1"/>
</dbReference>
<evidence type="ECO:0000256" key="10">
    <source>
        <dbReference type="ARBA" id="ARBA00023136"/>
    </source>
</evidence>
<feature type="transmembrane region" description="Helical" evidence="18">
    <location>
        <begin position="501"/>
        <end position="526"/>
    </location>
</feature>
<dbReference type="PROSITE" id="PS50853">
    <property type="entry name" value="FN3"/>
    <property type="match status" value="1"/>
</dbReference>
<evidence type="ECO:0000256" key="19">
    <source>
        <dbReference type="SAM" id="SignalP"/>
    </source>
</evidence>
<evidence type="ECO:0000256" key="6">
    <source>
        <dbReference type="ARBA" id="ARBA00022729"/>
    </source>
</evidence>
<feature type="compositionally biased region" description="Low complexity" evidence="17">
    <location>
        <begin position="357"/>
        <end position="368"/>
    </location>
</feature>
<sequence length="600" mass="63528">MRVALGMLWLLALRPPPQAWSSCPPRCSCSLQVLGDGSMARTVVCNDPDMTLPPVALPPDTCRLRLERTAIRRVPAAAFVSLRRLEQLWLPYNALGRLGARALRGLGRLRELRLPGNRLAAFPWASLGDAPRLRLLDLQANRLAAVPPGAARFLRDLTFLDLSSNRLLRLPPALLAAWAPLPAAPSLPGRPGLVLGLQDNPWACDCRLHDLVHFLEGEAPHLAFIEAGLRCAGPGDLAGVAFRQLQLSRCQGPELRPGMASVRSPLGSTVLLRCGATGVPEPQMSWRRVSGRPLNGTVHQQVSRDGTSWALLGLPAVSHLDAGDYVCQASNFLGASETLTSLVVTEPQASTECSRSPEAPGAGTGEGPEAAAYDRLVARHMPPTPWPAGPGMEEGGPTGPQEARTVTALKVVGDTHQSVTLVWKAPRAGSAALSVLYAVLGQQAMRRVAVPPGRTRVTLRGLVPETKYVACVCARGLAPRKEQCVVFSPDEVADAEATQRLINAVVASVAAVIALPLTLLVGCGALRRRCRQSRAGRSPEATSTYLSLDGLSLSLSEDSGARPQPGVGEADGLLSARSSSSLDSAPGASRQGGRVDEHFC</sequence>
<evidence type="ECO:0000313" key="22">
    <source>
        <dbReference type="EMBL" id="KAF6277404.1"/>
    </source>
</evidence>
<feature type="chain" id="PRO_5029770468" evidence="19">
    <location>
        <begin position="20"/>
        <end position="600"/>
    </location>
</feature>
<dbReference type="GO" id="GO:0030425">
    <property type="term" value="C:dendrite"/>
    <property type="evidence" value="ECO:0007669"/>
    <property type="project" value="UniProtKB-SubCell"/>
</dbReference>
<evidence type="ECO:0000313" key="23">
    <source>
        <dbReference type="Proteomes" id="UP000527355"/>
    </source>
</evidence>
<proteinExistence type="predicted"/>
<evidence type="ECO:0000256" key="3">
    <source>
        <dbReference type="ARBA" id="ARBA00022606"/>
    </source>
</evidence>
<dbReference type="PANTHER" id="PTHR45842:SF9">
    <property type="entry name" value="LEUCINE-RICH REPEAT, IMMUNOGLOBULIN-LIKE DOMAIN AND TRANSMEMBRANE DOMAIN-CONTAINING PROTEIN 1"/>
    <property type="match status" value="1"/>
</dbReference>
<evidence type="ECO:0000259" key="20">
    <source>
        <dbReference type="PROSITE" id="PS50835"/>
    </source>
</evidence>
<dbReference type="Pfam" id="PF00041">
    <property type="entry name" value="fn3"/>
    <property type="match status" value="1"/>
</dbReference>
<evidence type="ECO:0000256" key="16">
    <source>
        <dbReference type="ARBA" id="ARBA00046288"/>
    </source>
</evidence>
<evidence type="ECO:0000256" key="15">
    <source>
        <dbReference type="ARBA" id="ARBA00023319"/>
    </source>
</evidence>
<dbReference type="InterPro" id="IPR036116">
    <property type="entry name" value="FN3_sf"/>
</dbReference>
<dbReference type="SMART" id="SM00409">
    <property type="entry name" value="IG"/>
    <property type="match status" value="1"/>
</dbReference>
<keyword evidence="8" id="KW-0256">Endoplasmic reticulum</keyword>
<evidence type="ECO:0000256" key="9">
    <source>
        <dbReference type="ARBA" id="ARBA00022989"/>
    </source>
</evidence>
<dbReference type="SUPFAM" id="SSF52058">
    <property type="entry name" value="L domain-like"/>
    <property type="match status" value="1"/>
</dbReference>
<keyword evidence="10 18" id="KW-0472">Membrane</keyword>
<dbReference type="OrthoDB" id="9229163at2759"/>
<dbReference type="InterPro" id="IPR013783">
    <property type="entry name" value="Ig-like_fold"/>
</dbReference>
<dbReference type="InterPro" id="IPR007110">
    <property type="entry name" value="Ig-like_dom"/>
</dbReference>
<organism evidence="22 23">
    <name type="scientific">Myotis myotis</name>
    <name type="common">Greater mouse-eared bat</name>
    <name type="synonym">Vespertilio myotis</name>
    <dbReference type="NCBI Taxonomy" id="51298"/>
    <lineage>
        <taxon>Eukaryota</taxon>
        <taxon>Metazoa</taxon>
        <taxon>Chordata</taxon>
        <taxon>Craniata</taxon>
        <taxon>Vertebrata</taxon>
        <taxon>Euteleostomi</taxon>
        <taxon>Mammalia</taxon>
        <taxon>Eutheria</taxon>
        <taxon>Laurasiatheria</taxon>
        <taxon>Chiroptera</taxon>
        <taxon>Yangochiroptera</taxon>
        <taxon>Vespertilionidae</taxon>
        <taxon>Myotis</taxon>
    </lineage>
</organism>
<evidence type="ECO:0000256" key="8">
    <source>
        <dbReference type="ARBA" id="ARBA00022824"/>
    </source>
</evidence>
<evidence type="ECO:0000259" key="21">
    <source>
        <dbReference type="PROSITE" id="PS50853"/>
    </source>
</evidence>
<dbReference type="InterPro" id="IPR013098">
    <property type="entry name" value="Ig_I-set"/>
</dbReference>
<dbReference type="Pfam" id="PF07679">
    <property type="entry name" value="I-set"/>
    <property type="match status" value="1"/>
</dbReference>
<feature type="region of interest" description="Disordered" evidence="17">
    <location>
        <begin position="557"/>
        <end position="600"/>
    </location>
</feature>
<dbReference type="InterPro" id="IPR032675">
    <property type="entry name" value="LRR_dom_sf"/>
</dbReference>
<evidence type="ECO:0000256" key="17">
    <source>
        <dbReference type="SAM" id="MobiDB-lite"/>
    </source>
</evidence>
<dbReference type="InterPro" id="IPR036179">
    <property type="entry name" value="Ig-like_dom_sf"/>
</dbReference>
<dbReference type="Gene3D" id="2.60.40.10">
    <property type="entry name" value="Immunoglobulins"/>
    <property type="match status" value="2"/>
</dbReference>
<name>A0A7J7RN98_MYOMY</name>
<dbReference type="GO" id="GO:0007601">
    <property type="term" value="P:visual perception"/>
    <property type="evidence" value="ECO:0007669"/>
    <property type="project" value="UniProtKB-KW"/>
</dbReference>
<keyword evidence="12" id="KW-0325">Glycoprotein</keyword>
<dbReference type="SMART" id="SM00082">
    <property type="entry name" value="LRRCT"/>
    <property type="match status" value="1"/>
</dbReference>
<keyword evidence="14" id="KW-0844">Vision</keyword>
<feature type="domain" description="Fibronectin type-III" evidence="21">
    <location>
        <begin position="405"/>
        <end position="490"/>
    </location>
</feature>
<dbReference type="AlphaFoldDB" id="A0A7J7RN98"/>
<evidence type="ECO:0000256" key="14">
    <source>
        <dbReference type="ARBA" id="ARBA00023305"/>
    </source>
</evidence>
<keyword evidence="23" id="KW-1185">Reference proteome</keyword>
<dbReference type="InterPro" id="IPR003591">
    <property type="entry name" value="Leu-rich_rpt_typical-subtyp"/>
</dbReference>
<feature type="compositionally biased region" description="Low complexity" evidence="17">
    <location>
        <begin position="570"/>
        <end position="589"/>
    </location>
</feature>
<evidence type="ECO:0000256" key="18">
    <source>
        <dbReference type="SAM" id="Phobius"/>
    </source>
</evidence>
<dbReference type="InterPro" id="IPR050467">
    <property type="entry name" value="LRFN"/>
</dbReference>
<dbReference type="InterPro" id="IPR000483">
    <property type="entry name" value="Cys-rich_flank_reg_C"/>
</dbReference>
<reference evidence="22 23" key="1">
    <citation type="journal article" date="2020" name="Nature">
        <title>Six reference-quality genomes reveal evolution of bat adaptations.</title>
        <authorList>
            <person name="Jebb D."/>
            <person name="Huang Z."/>
            <person name="Pippel M."/>
            <person name="Hughes G.M."/>
            <person name="Lavrichenko K."/>
            <person name="Devanna P."/>
            <person name="Winkler S."/>
            <person name="Jermiin L.S."/>
            <person name="Skirmuntt E.C."/>
            <person name="Katzourakis A."/>
            <person name="Burkitt-Gray L."/>
            <person name="Ray D.A."/>
            <person name="Sullivan K.A.M."/>
            <person name="Roscito J.G."/>
            <person name="Kirilenko B.M."/>
            <person name="Davalos L.M."/>
            <person name="Corthals A.P."/>
            <person name="Power M.L."/>
            <person name="Jones G."/>
            <person name="Ransome R.D."/>
            <person name="Dechmann D.K.N."/>
            <person name="Locatelli A.G."/>
            <person name="Puechmaille S.J."/>
            <person name="Fedrigo O."/>
            <person name="Jarvis E.D."/>
            <person name="Hiller M."/>
            <person name="Vernes S.C."/>
            <person name="Myers E.W."/>
            <person name="Teeling E.C."/>
        </authorList>
    </citation>
    <scope>NUCLEOTIDE SEQUENCE [LARGE SCALE GENOMIC DNA]</scope>
    <source>
        <strain evidence="22">MMyoMyo1</strain>
        <tissue evidence="22">Flight muscle</tissue>
    </source>
</reference>
<dbReference type="Pfam" id="PF13855">
    <property type="entry name" value="LRR_8"/>
    <property type="match status" value="2"/>
</dbReference>
<evidence type="ECO:0000256" key="4">
    <source>
        <dbReference type="ARBA" id="ARBA00022614"/>
    </source>
</evidence>
<feature type="region of interest" description="Disordered" evidence="17">
    <location>
        <begin position="347"/>
        <end position="368"/>
    </location>
</feature>
<protein>
    <submittedName>
        <fullName evidence="22">Leucine rich repeat, Ig-like and transmembrane domains 1</fullName>
    </submittedName>
</protein>
<evidence type="ECO:0000256" key="1">
    <source>
        <dbReference type="ARBA" id="ARBA00004279"/>
    </source>
</evidence>
<keyword evidence="13" id="KW-0966">Cell projection</keyword>
<keyword evidence="9 18" id="KW-1133">Transmembrane helix</keyword>
<dbReference type="InterPro" id="IPR003961">
    <property type="entry name" value="FN3_dom"/>
</dbReference>
<keyword evidence="4" id="KW-0433">Leucine-rich repeat</keyword>
<feature type="domain" description="Ig-like" evidence="20">
    <location>
        <begin position="253"/>
        <end position="345"/>
    </location>
</feature>